<sequence>MAETTITIDHTFIGIREECFNDPDKIAGLLEDIKADLISNLSNLLSELLGQRKRFIFRFTVKLLDTSPTEVAPQAQAKRRGRPKKAQTARTSENEVSESIIRSTEVSDPRPASAGPSRPPPRARTQAPMPSPQTTQSPTRKRPGPRSPIPPPKRRKAAKAPRNVQDDGDSDQLAEDIPQSRLRQRLV</sequence>
<organism evidence="2 3">
    <name type="scientific">Melanomma pulvis-pyrius CBS 109.77</name>
    <dbReference type="NCBI Taxonomy" id="1314802"/>
    <lineage>
        <taxon>Eukaryota</taxon>
        <taxon>Fungi</taxon>
        <taxon>Dikarya</taxon>
        <taxon>Ascomycota</taxon>
        <taxon>Pezizomycotina</taxon>
        <taxon>Dothideomycetes</taxon>
        <taxon>Pleosporomycetidae</taxon>
        <taxon>Pleosporales</taxon>
        <taxon>Melanommataceae</taxon>
        <taxon>Melanomma</taxon>
    </lineage>
</organism>
<evidence type="ECO:0000313" key="2">
    <source>
        <dbReference type="EMBL" id="KAF2787061.1"/>
    </source>
</evidence>
<feature type="compositionally biased region" description="Low complexity" evidence="1">
    <location>
        <begin position="123"/>
        <end position="138"/>
    </location>
</feature>
<proteinExistence type="predicted"/>
<feature type="compositionally biased region" description="Basic residues" evidence="1">
    <location>
        <begin position="77"/>
        <end position="87"/>
    </location>
</feature>
<feature type="region of interest" description="Disordered" evidence="1">
    <location>
        <begin position="70"/>
        <end position="187"/>
    </location>
</feature>
<keyword evidence="3" id="KW-1185">Reference proteome</keyword>
<evidence type="ECO:0000313" key="3">
    <source>
        <dbReference type="Proteomes" id="UP000799757"/>
    </source>
</evidence>
<dbReference type="AlphaFoldDB" id="A0A6A6WT64"/>
<protein>
    <submittedName>
        <fullName evidence="2">Uncharacterized protein</fullName>
    </submittedName>
</protein>
<evidence type="ECO:0000256" key="1">
    <source>
        <dbReference type="SAM" id="MobiDB-lite"/>
    </source>
</evidence>
<dbReference type="EMBL" id="MU002366">
    <property type="protein sequence ID" value="KAF2787061.1"/>
    <property type="molecule type" value="Genomic_DNA"/>
</dbReference>
<dbReference type="Proteomes" id="UP000799757">
    <property type="component" value="Unassembled WGS sequence"/>
</dbReference>
<accession>A0A6A6WT64</accession>
<name>A0A6A6WT64_9PLEO</name>
<gene>
    <name evidence="2" type="ORF">K505DRAFT_367681</name>
</gene>
<reference evidence="2" key="1">
    <citation type="journal article" date="2020" name="Stud. Mycol.">
        <title>101 Dothideomycetes genomes: a test case for predicting lifestyles and emergence of pathogens.</title>
        <authorList>
            <person name="Haridas S."/>
            <person name="Albert R."/>
            <person name="Binder M."/>
            <person name="Bloem J."/>
            <person name="Labutti K."/>
            <person name="Salamov A."/>
            <person name="Andreopoulos B."/>
            <person name="Baker S."/>
            <person name="Barry K."/>
            <person name="Bills G."/>
            <person name="Bluhm B."/>
            <person name="Cannon C."/>
            <person name="Castanera R."/>
            <person name="Culley D."/>
            <person name="Daum C."/>
            <person name="Ezra D."/>
            <person name="Gonzalez J."/>
            <person name="Henrissat B."/>
            <person name="Kuo A."/>
            <person name="Liang C."/>
            <person name="Lipzen A."/>
            <person name="Lutzoni F."/>
            <person name="Magnuson J."/>
            <person name="Mondo S."/>
            <person name="Nolan M."/>
            <person name="Ohm R."/>
            <person name="Pangilinan J."/>
            <person name="Park H.-J."/>
            <person name="Ramirez L."/>
            <person name="Alfaro M."/>
            <person name="Sun H."/>
            <person name="Tritt A."/>
            <person name="Yoshinaga Y."/>
            <person name="Zwiers L.-H."/>
            <person name="Turgeon B."/>
            <person name="Goodwin S."/>
            <person name="Spatafora J."/>
            <person name="Crous P."/>
            <person name="Grigoriev I."/>
        </authorList>
    </citation>
    <scope>NUCLEOTIDE SEQUENCE</scope>
    <source>
        <strain evidence="2">CBS 109.77</strain>
    </source>
</reference>